<name>A0AAV5EVG0_ELECO</name>
<keyword evidence="6" id="KW-0255">Endonuclease</keyword>
<keyword evidence="5" id="KW-0479">Metal-binding</keyword>
<dbReference type="GO" id="GO:0006308">
    <property type="term" value="P:DNA catabolic process"/>
    <property type="evidence" value="ECO:0007669"/>
    <property type="project" value="InterPro"/>
</dbReference>
<evidence type="ECO:0000256" key="9">
    <source>
        <dbReference type="ARBA" id="ARBA00023180"/>
    </source>
</evidence>
<feature type="chain" id="PRO_5043719423" description="Aspergillus nuclease S1" evidence="10">
    <location>
        <begin position="23"/>
        <end position="376"/>
    </location>
</feature>
<dbReference type="EC" id="3.1.30.1" evidence="3"/>
<evidence type="ECO:0000256" key="8">
    <source>
        <dbReference type="ARBA" id="ARBA00023157"/>
    </source>
</evidence>
<keyword evidence="12" id="KW-1185">Reference proteome</keyword>
<comment type="catalytic activity">
    <reaction evidence="1">
        <text>Endonucleolytic cleavage to 5'-phosphomononucleotide and 5'-phosphooligonucleotide end-products.</text>
        <dbReference type="EC" id="3.1.30.1"/>
    </reaction>
</comment>
<reference evidence="11" key="1">
    <citation type="journal article" date="2018" name="DNA Res.">
        <title>Multiple hybrid de novo genome assembly of finger millet, an orphan allotetraploid crop.</title>
        <authorList>
            <person name="Hatakeyama M."/>
            <person name="Aluri S."/>
            <person name="Balachadran M.T."/>
            <person name="Sivarajan S.R."/>
            <person name="Patrignani A."/>
            <person name="Gruter S."/>
            <person name="Poveda L."/>
            <person name="Shimizu-Inatsugi R."/>
            <person name="Baeten J."/>
            <person name="Francoijs K.J."/>
            <person name="Nataraja K.N."/>
            <person name="Reddy Y.A.N."/>
            <person name="Phadnis S."/>
            <person name="Ravikumar R.L."/>
            <person name="Schlapbach R."/>
            <person name="Sreeman S.M."/>
            <person name="Shimizu K.K."/>
        </authorList>
    </citation>
    <scope>NUCLEOTIDE SEQUENCE</scope>
</reference>
<protein>
    <recommendedName>
        <fullName evidence="3">Aspergillus nuclease S1</fullName>
        <ecNumber evidence="3">3.1.30.1</ecNumber>
    </recommendedName>
</protein>
<dbReference type="AlphaFoldDB" id="A0AAV5EVG0"/>
<dbReference type="Gene3D" id="1.10.575.10">
    <property type="entry name" value="P1 Nuclease"/>
    <property type="match status" value="1"/>
</dbReference>
<dbReference type="EMBL" id="BQKI01000079">
    <property type="protein sequence ID" value="GJN26205.1"/>
    <property type="molecule type" value="Genomic_DNA"/>
</dbReference>
<keyword evidence="4" id="KW-0540">Nuclease</keyword>
<dbReference type="GO" id="GO:0046872">
    <property type="term" value="F:metal ion binding"/>
    <property type="evidence" value="ECO:0007669"/>
    <property type="project" value="UniProtKB-KW"/>
</dbReference>
<comment type="similarity">
    <text evidence="2">Belongs to the nuclease type I family.</text>
</comment>
<dbReference type="CDD" id="cd11010">
    <property type="entry name" value="S1-P1_nuclease"/>
    <property type="match status" value="1"/>
</dbReference>
<dbReference type="InterPro" id="IPR008947">
    <property type="entry name" value="PLipase_C/P1_nuclease_dom_sf"/>
</dbReference>
<keyword evidence="10" id="KW-0732">Signal</keyword>
<feature type="signal peptide" evidence="10">
    <location>
        <begin position="1"/>
        <end position="22"/>
    </location>
</feature>
<sequence>MGVLLLHLLLVAVVARAPAAHAWGKDGHYMTCKVAESFLTEEASTAVKGLLPGWAGGDLAETCSWADDHRSEFPWSIELHFGDSEGGCLFNYTSKLVTIFIALLPIQYNAWGLPDGDGIVSEQGIATTQGEKRTCVWSEQSTTTLRRFRTHQINVKHQSTPQYLTASSCWSTISPSLPALPSVDPTMSLMLLAHFVGDIHQPLHCGRHTDRGGNDIKLNWYTTPSNLHRVWDVDVIEKARKEFYNDERSTMIKAIELDITVRTMDGLTRRSTGRRATITITLVLTSELLICLKTTVSSEVKYNLQRLIAECNCRYATESAKLACKAYEGVEQGSTLGDDYFFYALPVIQKRIAQGGVRLAAILNKIFSCYGKLRSS</sequence>
<evidence type="ECO:0000256" key="7">
    <source>
        <dbReference type="ARBA" id="ARBA00022801"/>
    </source>
</evidence>
<keyword evidence="8" id="KW-1015">Disulfide bond</keyword>
<dbReference type="PANTHER" id="PTHR33146:SF13">
    <property type="entry name" value="ASPERGILLUS NUCLEASE S1"/>
    <property type="match status" value="1"/>
</dbReference>
<dbReference type="GO" id="GO:0003676">
    <property type="term" value="F:nucleic acid binding"/>
    <property type="evidence" value="ECO:0007669"/>
    <property type="project" value="InterPro"/>
</dbReference>
<evidence type="ECO:0000313" key="11">
    <source>
        <dbReference type="EMBL" id="GJN26205.1"/>
    </source>
</evidence>
<evidence type="ECO:0000256" key="1">
    <source>
        <dbReference type="ARBA" id="ARBA00000245"/>
    </source>
</evidence>
<evidence type="ECO:0000256" key="3">
    <source>
        <dbReference type="ARBA" id="ARBA00012562"/>
    </source>
</evidence>
<evidence type="ECO:0000256" key="10">
    <source>
        <dbReference type="SAM" id="SignalP"/>
    </source>
</evidence>
<dbReference type="SUPFAM" id="SSF48537">
    <property type="entry name" value="Phospholipase C/P1 nuclease"/>
    <property type="match status" value="1"/>
</dbReference>
<proteinExistence type="inferred from homology"/>
<evidence type="ECO:0000256" key="6">
    <source>
        <dbReference type="ARBA" id="ARBA00022759"/>
    </source>
</evidence>
<dbReference type="GO" id="GO:0004521">
    <property type="term" value="F:RNA endonuclease activity"/>
    <property type="evidence" value="ECO:0007669"/>
    <property type="project" value="UniProtKB-ARBA"/>
</dbReference>
<organism evidence="11 12">
    <name type="scientific">Eleusine coracana subsp. coracana</name>
    <dbReference type="NCBI Taxonomy" id="191504"/>
    <lineage>
        <taxon>Eukaryota</taxon>
        <taxon>Viridiplantae</taxon>
        <taxon>Streptophyta</taxon>
        <taxon>Embryophyta</taxon>
        <taxon>Tracheophyta</taxon>
        <taxon>Spermatophyta</taxon>
        <taxon>Magnoliopsida</taxon>
        <taxon>Liliopsida</taxon>
        <taxon>Poales</taxon>
        <taxon>Poaceae</taxon>
        <taxon>PACMAD clade</taxon>
        <taxon>Chloridoideae</taxon>
        <taxon>Cynodonteae</taxon>
        <taxon>Eleusininae</taxon>
        <taxon>Eleusine</taxon>
    </lineage>
</organism>
<comment type="caution">
    <text evidence="11">The sequence shown here is derived from an EMBL/GenBank/DDBJ whole genome shotgun (WGS) entry which is preliminary data.</text>
</comment>
<accession>A0AAV5EVG0</accession>
<dbReference type="GO" id="GO:0000014">
    <property type="term" value="F:single-stranded DNA endodeoxyribonuclease activity"/>
    <property type="evidence" value="ECO:0007669"/>
    <property type="project" value="UniProtKB-ARBA"/>
</dbReference>
<evidence type="ECO:0000256" key="4">
    <source>
        <dbReference type="ARBA" id="ARBA00022722"/>
    </source>
</evidence>
<keyword evidence="9" id="KW-0325">Glycoprotein</keyword>
<reference evidence="11" key="2">
    <citation type="submission" date="2021-12" db="EMBL/GenBank/DDBJ databases">
        <title>Resequencing data analysis of finger millet.</title>
        <authorList>
            <person name="Hatakeyama M."/>
            <person name="Aluri S."/>
            <person name="Balachadran M.T."/>
            <person name="Sivarajan S.R."/>
            <person name="Poveda L."/>
            <person name="Shimizu-Inatsugi R."/>
            <person name="Schlapbach R."/>
            <person name="Sreeman S.M."/>
            <person name="Shimizu K.K."/>
        </authorList>
    </citation>
    <scope>NUCLEOTIDE SEQUENCE</scope>
</reference>
<dbReference type="Pfam" id="PF02265">
    <property type="entry name" value="S1-P1_nuclease"/>
    <property type="match status" value="1"/>
</dbReference>
<evidence type="ECO:0000256" key="2">
    <source>
        <dbReference type="ARBA" id="ARBA00009547"/>
    </source>
</evidence>
<evidence type="ECO:0000313" key="12">
    <source>
        <dbReference type="Proteomes" id="UP001054889"/>
    </source>
</evidence>
<dbReference type="Proteomes" id="UP001054889">
    <property type="component" value="Unassembled WGS sequence"/>
</dbReference>
<dbReference type="PANTHER" id="PTHR33146">
    <property type="entry name" value="ENDONUCLEASE 4"/>
    <property type="match status" value="1"/>
</dbReference>
<evidence type="ECO:0000256" key="5">
    <source>
        <dbReference type="ARBA" id="ARBA00022723"/>
    </source>
</evidence>
<keyword evidence="7" id="KW-0378">Hydrolase</keyword>
<dbReference type="InterPro" id="IPR003154">
    <property type="entry name" value="S1/P1nuclease"/>
</dbReference>
<gene>
    <name evidence="11" type="primary">gb14117</name>
    <name evidence="11" type="ORF">PR202_gb14117</name>
</gene>